<keyword evidence="5" id="KW-0479">Metal-binding</keyword>
<name>I4EFE4_9BACT</name>
<keyword evidence="11" id="KW-1185">Reference proteome</keyword>
<dbReference type="GO" id="GO:0016491">
    <property type="term" value="F:oxidoreductase activity"/>
    <property type="evidence" value="ECO:0007669"/>
    <property type="project" value="UniProtKB-KW"/>
</dbReference>
<evidence type="ECO:0000256" key="7">
    <source>
        <dbReference type="ARBA" id="ARBA00023004"/>
    </source>
</evidence>
<dbReference type="InterPro" id="IPR006963">
    <property type="entry name" value="Mopterin_OxRdtase_4Fe-4S_dom"/>
</dbReference>
<comment type="cofactor">
    <cofactor evidence="1">
        <name>[4Fe-4S] cluster</name>
        <dbReference type="ChEBI" id="CHEBI:49883"/>
    </cofactor>
</comment>
<dbReference type="EC" id="1.2.1.2" evidence="10"/>
<evidence type="ECO:0000256" key="4">
    <source>
        <dbReference type="ARBA" id="ARBA00022485"/>
    </source>
</evidence>
<protein>
    <submittedName>
        <fullName evidence="10">Putative Formate dehydrogenase, alpha subunit,Fe4S4 region</fullName>
        <ecNumber evidence="10">1.2.1.2</ecNumber>
    </submittedName>
</protein>
<dbReference type="OrthoDB" id="9805142at2"/>
<dbReference type="EMBL" id="CAGS01000143">
    <property type="protein sequence ID" value="CCF83406.1"/>
    <property type="molecule type" value="Genomic_DNA"/>
</dbReference>
<evidence type="ECO:0000313" key="11">
    <source>
        <dbReference type="Proteomes" id="UP000004221"/>
    </source>
</evidence>
<keyword evidence="4" id="KW-0004">4Fe-4S</keyword>
<comment type="caution">
    <text evidence="10">The sequence shown here is derived from an EMBL/GenBank/DDBJ whole genome shotgun (WGS) entry which is preliminary data.</text>
</comment>
<evidence type="ECO:0000256" key="1">
    <source>
        <dbReference type="ARBA" id="ARBA00001966"/>
    </source>
</evidence>
<gene>
    <name evidence="10" type="ORF">NITHO_2270023</name>
</gene>
<dbReference type="Pfam" id="PF04879">
    <property type="entry name" value="Molybdop_Fe4S4"/>
    <property type="match status" value="1"/>
</dbReference>
<dbReference type="GO" id="GO:0030313">
    <property type="term" value="C:cell envelope"/>
    <property type="evidence" value="ECO:0007669"/>
    <property type="project" value="UniProtKB-SubCell"/>
</dbReference>
<dbReference type="Gene3D" id="2.20.25.90">
    <property type="entry name" value="ADC-like domains"/>
    <property type="match status" value="1"/>
</dbReference>
<dbReference type="PROSITE" id="PS51669">
    <property type="entry name" value="4FE4S_MOW_BIS_MGD"/>
    <property type="match status" value="1"/>
</dbReference>
<feature type="domain" description="4Fe-4S Mo/W bis-MGD-type" evidence="9">
    <location>
        <begin position="32"/>
        <end position="88"/>
    </location>
</feature>
<dbReference type="GO" id="GO:0009061">
    <property type="term" value="P:anaerobic respiration"/>
    <property type="evidence" value="ECO:0007669"/>
    <property type="project" value="TreeGrafter"/>
</dbReference>
<dbReference type="PANTHER" id="PTHR43598">
    <property type="entry name" value="TUNGSTEN-CONTAINING FORMYLMETHANOFURAN DEHYDROGENASE 2 SUBUNIT B"/>
    <property type="match status" value="1"/>
</dbReference>
<keyword evidence="7" id="KW-0408">Iron</keyword>
<keyword evidence="6 10" id="KW-0560">Oxidoreductase</keyword>
<dbReference type="GO" id="GO:0030151">
    <property type="term" value="F:molybdenum ion binding"/>
    <property type="evidence" value="ECO:0007669"/>
    <property type="project" value="TreeGrafter"/>
</dbReference>
<evidence type="ECO:0000313" key="10">
    <source>
        <dbReference type="EMBL" id="CCF83406.1"/>
    </source>
</evidence>
<reference evidence="10" key="2">
    <citation type="submission" date="2012-02" db="EMBL/GenBank/DDBJ databases">
        <authorList>
            <person name="MicroScope M."/>
        </authorList>
    </citation>
    <scope>NUCLEOTIDE SEQUENCE</scope>
    <source>
        <strain evidence="10">Lb</strain>
    </source>
</reference>
<evidence type="ECO:0000256" key="5">
    <source>
        <dbReference type="ARBA" id="ARBA00022723"/>
    </source>
</evidence>
<dbReference type="GO" id="GO:0051539">
    <property type="term" value="F:4 iron, 4 sulfur cluster binding"/>
    <property type="evidence" value="ECO:0007669"/>
    <property type="project" value="UniProtKB-KW"/>
</dbReference>
<sequence length="178" mass="19546">MGLGDLLRTHVGLVPNPISQATRQAHARVRGASVDISVCPYCAVGCSQLVYSKDGRIIDIEGNYESPISGGTLCPKGAATFGLVNSPNRITTVKYRAPYSDHWEDRSLDWAMEQIAQRMKQTRDENFEETDERGTTVNRTLAIGHLGGATLDNEENYLIKKLWTAGLGIVAIENQARI</sequence>
<comment type="subcellular location">
    <subcellularLocation>
        <location evidence="2">Cell envelope</location>
    </subcellularLocation>
</comment>
<reference evidence="10" key="1">
    <citation type="journal article" date="2012" name="ISME J.">
        <title>Nitrification expanded: discovery, physiology and genomics of a nitrite-oxidizing bacterium from the phylum Chloroflexi.</title>
        <authorList>
            <person name="Sorokin D.Y."/>
            <person name="Lucker S."/>
            <person name="Vejmelkova D."/>
            <person name="Kostrikina N.A."/>
            <person name="Kleerebezem R."/>
            <person name="Rijpstra W.I."/>
            <person name="Damste J.S."/>
            <person name="Le Paslier D."/>
            <person name="Muyzer G."/>
            <person name="Wagner M."/>
            <person name="van Loosdrecht M.C."/>
            <person name="Daims H."/>
        </authorList>
    </citation>
    <scope>NUCLEOTIDE SEQUENCE [LARGE SCALE GENOMIC DNA]</scope>
    <source>
        <strain evidence="10">Lb</strain>
    </source>
</reference>
<evidence type="ECO:0000256" key="3">
    <source>
        <dbReference type="ARBA" id="ARBA00010312"/>
    </source>
</evidence>
<dbReference type="AlphaFoldDB" id="I4EFE4"/>
<evidence type="ECO:0000256" key="8">
    <source>
        <dbReference type="ARBA" id="ARBA00023014"/>
    </source>
</evidence>
<dbReference type="SMART" id="SM00926">
    <property type="entry name" value="Molybdop_Fe4S4"/>
    <property type="match status" value="1"/>
</dbReference>
<evidence type="ECO:0000256" key="2">
    <source>
        <dbReference type="ARBA" id="ARBA00004196"/>
    </source>
</evidence>
<dbReference type="Gene3D" id="3.40.50.740">
    <property type="match status" value="1"/>
</dbReference>
<evidence type="ECO:0000259" key="9">
    <source>
        <dbReference type="PROSITE" id="PS51669"/>
    </source>
</evidence>
<dbReference type="GO" id="GO:0009055">
    <property type="term" value="F:electron transfer activity"/>
    <property type="evidence" value="ECO:0007669"/>
    <property type="project" value="TreeGrafter"/>
</dbReference>
<keyword evidence="8" id="KW-0411">Iron-sulfur</keyword>
<dbReference type="Proteomes" id="UP000004221">
    <property type="component" value="Unassembled WGS sequence"/>
</dbReference>
<dbReference type="SUPFAM" id="SSF53706">
    <property type="entry name" value="Formate dehydrogenase/DMSO reductase, domains 1-3"/>
    <property type="match status" value="1"/>
</dbReference>
<comment type="similarity">
    <text evidence="3">Belongs to the prokaryotic molybdopterin-containing oxidoreductase family.</text>
</comment>
<proteinExistence type="inferred from homology"/>
<dbReference type="PANTHER" id="PTHR43598:SF1">
    <property type="entry name" value="FORMATE DEHYDROGENASE-O MAJOR SUBUNIT"/>
    <property type="match status" value="1"/>
</dbReference>
<accession>I4EFE4</accession>
<evidence type="ECO:0000256" key="6">
    <source>
        <dbReference type="ARBA" id="ARBA00023002"/>
    </source>
</evidence>
<reference evidence="10" key="3">
    <citation type="journal article" date="2014" name="Int. J. Syst. Evol. Microbiol.">
        <title>Nitrolancea hollandica gen. nov., sp. nov., a chemolithoautotrophic nitrite-oxidizing bacterium from a bioreactor belonging to the phylum Chloroflexi.</title>
        <authorList>
            <person name="Sorokin D.Y."/>
            <person name="Vejmelkova D."/>
            <person name="Luecker S."/>
            <person name="Streshinskaya G.M."/>
            <person name="Rijpstra I."/>
            <person name="Sinninghe Damst. J."/>
            <person name="Kleerebezem R."/>
            <person name="Van Loosdrecht M."/>
            <person name="Muyzer G."/>
            <person name="Daims H."/>
        </authorList>
    </citation>
    <scope>NUCLEOTIDE SEQUENCE</scope>
    <source>
        <strain evidence="10">Lb</strain>
    </source>
</reference>
<organism evidence="10 11">
    <name type="scientific">Nitrolancea hollandica Lb</name>
    <dbReference type="NCBI Taxonomy" id="1129897"/>
    <lineage>
        <taxon>Bacteria</taxon>
        <taxon>Pseudomonadati</taxon>
        <taxon>Thermomicrobiota</taxon>
        <taxon>Thermomicrobia</taxon>
        <taxon>Sphaerobacterales</taxon>
        <taxon>Sphaerobacterineae</taxon>
        <taxon>Sphaerobacteraceae</taxon>
        <taxon>Nitrolancea</taxon>
    </lineage>
</organism>